<evidence type="ECO:0000313" key="2">
    <source>
        <dbReference type="EMBL" id="JAH24718.1"/>
    </source>
</evidence>
<dbReference type="AlphaFoldDB" id="A0A0E9R8P7"/>
<reference evidence="2" key="1">
    <citation type="submission" date="2014-11" db="EMBL/GenBank/DDBJ databases">
        <authorList>
            <person name="Amaro Gonzalez C."/>
        </authorList>
    </citation>
    <scope>NUCLEOTIDE SEQUENCE</scope>
</reference>
<reference evidence="2" key="2">
    <citation type="journal article" date="2015" name="Fish Shellfish Immunol.">
        <title>Early steps in the European eel (Anguilla anguilla)-Vibrio vulnificus interaction in the gills: Role of the RtxA13 toxin.</title>
        <authorList>
            <person name="Callol A."/>
            <person name="Pajuelo D."/>
            <person name="Ebbesson L."/>
            <person name="Teles M."/>
            <person name="MacKenzie S."/>
            <person name="Amaro C."/>
        </authorList>
    </citation>
    <scope>NUCLEOTIDE SEQUENCE</scope>
</reference>
<dbReference type="EMBL" id="GBXM01083859">
    <property type="protein sequence ID" value="JAH24718.1"/>
    <property type="molecule type" value="Transcribed_RNA"/>
</dbReference>
<organism evidence="2">
    <name type="scientific">Anguilla anguilla</name>
    <name type="common">European freshwater eel</name>
    <name type="synonym">Muraena anguilla</name>
    <dbReference type="NCBI Taxonomy" id="7936"/>
    <lineage>
        <taxon>Eukaryota</taxon>
        <taxon>Metazoa</taxon>
        <taxon>Chordata</taxon>
        <taxon>Craniata</taxon>
        <taxon>Vertebrata</taxon>
        <taxon>Euteleostomi</taxon>
        <taxon>Actinopterygii</taxon>
        <taxon>Neopterygii</taxon>
        <taxon>Teleostei</taxon>
        <taxon>Anguilliformes</taxon>
        <taxon>Anguillidae</taxon>
        <taxon>Anguilla</taxon>
    </lineage>
</organism>
<sequence>MQSLYFSFPFHRSYFALCQAGICSCVEHQIANSNGEPPDLAGEAGMLAPSLVKGSGQRNTGAVHAPKRGDQTTEQGRNDFILHTGNLTF</sequence>
<name>A0A0E9R8P7_ANGAN</name>
<feature type="region of interest" description="Disordered" evidence="1">
    <location>
        <begin position="54"/>
        <end position="78"/>
    </location>
</feature>
<evidence type="ECO:0000256" key="1">
    <source>
        <dbReference type="SAM" id="MobiDB-lite"/>
    </source>
</evidence>
<proteinExistence type="predicted"/>
<protein>
    <submittedName>
        <fullName evidence="2">Uncharacterized protein</fullName>
    </submittedName>
</protein>
<accession>A0A0E9R8P7</accession>